<accession>A0A165LF79</accession>
<dbReference type="AlphaFoldDB" id="A0A165LF79"/>
<dbReference type="InterPro" id="IPR003754">
    <property type="entry name" value="4pyrrol_synth_uPrphyn_synth"/>
</dbReference>
<sequence>MPNVLVTRPEHQAAAFVRELASHGLDSVVFPTIEIRPVGGWTVPDLSPFSGIFFTSPNSVGEFMRRMMEERPYELENLRKATVWAVGKTTEKDLAAYGVTTEPVPKIADAVNLMADIQSEDIEGRTFLFLRGNLSLGVIPDVIQKRGGTCIELTVYENHPPSLEDSAKIRMMLEGGQLDCLSFTSPSTAVNFFEAMGSTALPEGSLVAAIGTTTAGALKKLGVRVDVIPEYFDGPNFAKAIAEALKQR</sequence>
<dbReference type="GO" id="GO:0006780">
    <property type="term" value="P:uroporphyrinogen III biosynthetic process"/>
    <property type="evidence" value="ECO:0007669"/>
    <property type="project" value="InterPro"/>
</dbReference>
<evidence type="ECO:0000259" key="1">
    <source>
        <dbReference type="Pfam" id="PF02602"/>
    </source>
</evidence>
<gene>
    <name evidence="2" type="ORF">A3K90_06930</name>
</gene>
<dbReference type="PANTHER" id="PTHR40082:SF1">
    <property type="entry name" value="BLR5956 PROTEIN"/>
    <property type="match status" value="1"/>
</dbReference>
<evidence type="ECO:0000313" key="2">
    <source>
        <dbReference type="EMBL" id="KZK73955.1"/>
    </source>
</evidence>
<dbReference type="InterPro" id="IPR039793">
    <property type="entry name" value="UROS/Hem4"/>
</dbReference>
<proteinExistence type="predicted"/>
<dbReference type="Gene3D" id="3.40.50.10090">
    <property type="match status" value="2"/>
</dbReference>
<dbReference type="GO" id="GO:0004852">
    <property type="term" value="F:uroporphyrinogen-III synthase activity"/>
    <property type="evidence" value="ECO:0007669"/>
    <property type="project" value="InterPro"/>
</dbReference>
<dbReference type="RefSeq" id="WP_303681749.1">
    <property type="nucleotide sequence ID" value="NZ_LVWG01000032.1"/>
</dbReference>
<comment type="caution">
    <text evidence="2">The sequence shown here is derived from an EMBL/GenBank/DDBJ whole genome shotgun (WGS) entry which is preliminary data.</text>
</comment>
<reference evidence="2 3" key="1">
    <citation type="submission" date="2016-03" db="EMBL/GenBank/DDBJ databases">
        <title>Speciation and ecological success in dimly lit waters: horizontal gene transfer in a green sulfur bacteria bloom unveiled by metagenomic assembly.</title>
        <authorList>
            <person name="Llorens-Mares T."/>
            <person name="Liu Z."/>
            <person name="Allen L.Z."/>
            <person name="Rusch D.B."/>
            <person name="Craig M.T."/>
            <person name="Dupont C.L."/>
            <person name="Bryant D.A."/>
            <person name="Casamayor E.O."/>
        </authorList>
    </citation>
    <scope>NUCLEOTIDE SEQUENCE [LARGE SCALE GENOMIC DNA]</scope>
    <source>
        <strain evidence="2">CIII</strain>
    </source>
</reference>
<feature type="domain" description="Tetrapyrrole biosynthesis uroporphyrinogen III synthase" evidence="1">
    <location>
        <begin position="15"/>
        <end position="232"/>
    </location>
</feature>
<dbReference type="InterPro" id="IPR036108">
    <property type="entry name" value="4pyrrol_syn_uPrphyn_synt_sf"/>
</dbReference>
<dbReference type="Proteomes" id="UP000076481">
    <property type="component" value="Unassembled WGS sequence"/>
</dbReference>
<dbReference type="GO" id="GO:0006782">
    <property type="term" value="P:protoporphyrinogen IX biosynthetic process"/>
    <property type="evidence" value="ECO:0007669"/>
    <property type="project" value="UniProtKB-UniPathway"/>
</dbReference>
<name>A0A165LF79_PELLU</name>
<dbReference type="SUPFAM" id="SSF69618">
    <property type="entry name" value="HemD-like"/>
    <property type="match status" value="1"/>
</dbReference>
<dbReference type="EMBL" id="LVWG01000032">
    <property type="protein sequence ID" value="KZK73955.1"/>
    <property type="molecule type" value="Genomic_DNA"/>
</dbReference>
<organism evidence="2 3">
    <name type="scientific">Pelodictyon luteolum</name>
    <dbReference type="NCBI Taxonomy" id="1100"/>
    <lineage>
        <taxon>Bacteria</taxon>
        <taxon>Pseudomonadati</taxon>
        <taxon>Chlorobiota</taxon>
        <taxon>Chlorobiia</taxon>
        <taxon>Chlorobiales</taxon>
        <taxon>Chlorobiaceae</taxon>
        <taxon>Chlorobium/Pelodictyon group</taxon>
        <taxon>Pelodictyon</taxon>
    </lineage>
</organism>
<protein>
    <submittedName>
        <fullName evidence="2">Uroporphyrinogen-III synthase</fullName>
    </submittedName>
</protein>
<dbReference type="Pfam" id="PF02602">
    <property type="entry name" value="HEM4"/>
    <property type="match status" value="1"/>
</dbReference>
<dbReference type="CDD" id="cd06578">
    <property type="entry name" value="HemD"/>
    <property type="match status" value="1"/>
</dbReference>
<dbReference type="PANTHER" id="PTHR40082">
    <property type="entry name" value="BLR5956 PROTEIN"/>
    <property type="match status" value="1"/>
</dbReference>
<evidence type="ECO:0000313" key="3">
    <source>
        <dbReference type="Proteomes" id="UP000076481"/>
    </source>
</evidence>
<dbReference type="UniPathway" id="UPA00251">
    <property type="reaction ID" value="UER00320"/>
</dbReference>